<keyword evidence="3 6" id="KW-0812">Transmembrane</keyword>
<feature type="transmembrane region" description="Helical" evidence="6">
    <location>
        <begin position="273"/>
        <end position="298"/>
    </location>
</feature>
<evidence type="ECO:0000313" key="8">
    <source>
        <dbReference type="Proteomes" id="UP000003246"/>
    </source>
</evidence>
<evidence type="ECO:0000256" key="4">
    <source>
        <dbReference type="ARBA" id="ARBA00022989"/>
    </source>
</evidence>
<feature type="transmembrane region" description="Helical" evidence="6">
    <location>
        <begin position="165"/>
        <end position="183"/>
    </location>
</feature>
<comment type="subcellular location">
    <subcellularLocation>
        <location evidence="1">Cell membrane</location>
        <topology evidence="1">Multi-pass membrane protein</topology>
    </subcellularLocation>
</comment>
<evidence type="ECO:0000256" key="6">
    <source>
        <dbReference type="SAM" id="Phobius"/>
    </source>
</evidence>
<evidence type="ECO:0000256" key="1">
    <source>
        <dbReference type="ARBA" id="ARBA00004651"/>
    </source>
</evidence>
<gene>
    <name evidence="7" type="ORF">HMPREF1016_01911</name>
</gene>
<dbReference type="AlphaFoldDB" id="E5WZ06"/>
<feature type="transmembrane region" description="Helical" evidence="6">
    <location>
        <begin position="405"/>
        <end position="429"/>
    </location>
</feature>
<feature type="transmembrane region" description="Helical" evidence="6">
    <location>
        <begin position="474"/>
        <end position="494"/>
    </location>
</feature>
<evidence type="ECO:0000256" key="3">
    <source>
        <dbReference type="ARBA" id="ARBA00022692"/>
    </source>
</evidence>
<feature type="transmembrane region" description="Helical" evidence="6">
    <location>
        <begin position="441"/>
        <end position="462"/>
    </location>
</feature>
<dbReference type="PANTHER" id="PTHR30250:SF26">
    <property type="entry name" value="PSMA PROTEIN"/>
    <property type="match status" value="1"/>
</dbReference>
<keyword evidence="4 6" id="KW-1133">Transmembrane helix</keyword>
<accession>E5WZ06</accession>
<feature type="transmembrane region" description="Helical" evidence="6">
    <location>
        <begin position="379"/>
        <end position="399"/>
    </location>
</feature>
<evidence type="ECO:0000313" key="7">
    <source>
        <dbReference type="EMBL" id="EFV29931.1"/>
    </source>
</evidence>
<dbReference type="HOGENOM" id="CLU_040274_1_0_10"/>
<evidence type="ECO:0008006" key="9">
    <source>
        <dbReference type="Google" id="ProtNLM"/>
    </source>
</evidence>
<feature type="transmembrane region" description="Helical" evidence="6">
    <location>
        <begin position="12"/>
        <end position="30"/>
    </location>
</feature>
<feature type="transmembrane region" description="Helical" evidence="6">
    <location>
        <begin position="346"/>
        <end position="367"/>
    </location>
</feature>
<dbReference type="GO" id="GO:0005886">
    <property type="term" value="C:plasma membrane"/>
    <property type="evidence" value="ECO:0007669"/>
    <property type="project" value="UniProtKB-SubCell"/>
</dbReference>
<proteinExistence type="predicted"/>
<feature type="transmembrane region" description="Helical" evidence="6">
    <location>
        <begin position="318"/>
        <end position="340"/>
    </location>
</feature>
<comment type="caution">
    <text evidence="7">The sequence shown here is derived from an EMBL/GenBank/DDBJ whole genome shotgun (WGS) entry which is preliminary data.</text>
</comment>
<dbReference type="PANTHER" id="PTHR30250">
    <property type="entry name" value="PST FAMILY PREDICTED COLANIC ACID TRANSPORTER"/>
    <property type="match status" value="1"/>
</dbReference>
<feature type="transmembrane region" description="Helical" evidence="6">
    <location>
        <begin position="94"/>
        <end position="117"/>
    </location>
</feature>
<feature type="transmembrane region" description="Helical" evidence="6">
    <location>
        <begin position="50"/>
        <end position="73"/>
    </location>
</feature>
<dbReference type="InterPro" id="IPR050833">
    <property type="entry name" value="Poly_Biosynth_Transport"/>
</dbReference>
<protein>
    <recommendedName>
        <fullName evidence="9">Sugar transporter</fullName>
    </recommendedName>
</protein>
<organism evidence="7 8">
    <name type="scientific">Bacteroides eggerthii 1_2_48FAA</name>
    <dbReference type="NCBI Taxonomy" id="665953"/>
    <lineage>
        <taxon>Bacteria</taxon>
        <taxon>Pseudomonadati</taxon>
        <taxon>Bacteroidota</taxon>
        <taxon>Bacteroidia</taxon>
        <taxon>Bacteroidales</taxon>
        <taxon>Bacteroidaceae</taxon>
        <taxon>Bacteroides</taxon>
    </lineage>
</organism>
<evidence type="ECO:0000256" key="5">
    <source>
        <dbReference type="ARBA" id="ARBA00023136"/>
    </source>
</evidence>
<name>E5WZ06_9BACE</name>
<sequence length="512" mass="57902">MPESSRTAKSIKNAKVALIFYFINLVLQFFSRKVFLDYLGAEVLGLNTTAQNLLGFLNLAELGIGSAISYALYRPLFNKDSQTINEIVSVQGWLYRKVAIVVVVAACVLMCFFPLIFEKAKVPLWYTYASFSVLLFSALLGYIFNYKQIVLTADQKEYKITLNIQGVKVVKVVAQILAITYLANGYVYWLILEFLMGIATTVVIEYVLHREYPWLRPQPQLGGLLHKKHEEIIRKTKQIFFHRVGGFAFTQSSSIIIYAYASLSLVAVYGNYMLVATGLQMLVSAIFNSINAGIGNLVAENDKERTVSVFNELFSLRFYIVAVVCYGYYMLVGPFISLWIGEEYILDHTTLLLITAILFVDLVRNIIDSFNNAYGLFQDVWATVVEACINIGCSIWFGYLWGLPGILAGVLLSLLLIIFLWKPYFLFGWGFRISVLHYWKLYFKCFVAGAVAVVICMIMFFIMAVNSEGGYQLLYPGVVVVIFSVIFLLILCSINSSMRQGIGRILNLIRKC</sequence>
<feature type="transmembrane region" description="Helical" evidence="6">
    <location>
        <begin position="189"/>
        <end position="208"/>
    </location>
</feature>
<evidence type="ECO:0000256" key="2">
    <source>
        <dbReference type="ARBA" id="ARBA00022475"/>
    </source>
</evidence>
<reference evidence="7 8" key="1">
    <citation type="submission" date="2010-10" db="EMBL/GenBank/DDBJ databases">
        <title>The Genome Sequence of Bacteroides eggerthii strain 1_2_48FAA.</title>
        <authorList>
            <consortium name="The Broad Institute Genome Sequencing Platform"/>
            <person name="Ward D."/>
            <person name="Earl A."/>
            <person name="Feldgarden M."/>
            <person name="Young S.K."/>
            <person name="Gargeya S."/>
            <person name="Zeng Q."/>
            <person name="Alvarado L."/>
            <person name="Berlin A."/>
            <person name="Bochicchio J."/>
            <person name="Chapman S.B."/>
            <person name="Chen Z."/>
            <person name="Freedman E."/>
            <person name="Gellesch M."/>
            <person name="Goldberg J."/>
            <person name="Griggs A."/>
            <person name="Gujja S."/>
            <person name="Heilman E."/>
            <person name="Heiman D."/>
            <person name="Howarth C."/>
            <person name="Mehta T."/>
            <person name="Neiman D."/>
            <person name="Pearson M."/>
            <person name="Roberts A."/>
            <person name="Saif S."/>
            <person name="Shea T."/>
            <person name="Shenoy N."/>
            <person name="Sisk P."/>
            <person name="Stolte C."/>
            <person name="Sykes S."/>
            <person name="White J."/>
            <person name="Yandava C."/>
            <person name="Allen-Vercoe E."/>
            <person name="Ambrose C."/>
            <person name="Strauss J."/>
            <person name="Daigneault M."/>
            <person name="Haas B."/>
            <person name="Nusbaum C."/>
            <person name="Birren B."/>
        </authorList>
    </citation>
    <scope>NUCLEOTIDE SEQUENCE [LARGE SCALE GENOMIC DNA]</scope>
    <source>
        <strain evidence="7 8">1_2_48FAA</strain>
    </source>
</reference>
<dbReference type="Proteomes" id="UP000003246">
    <property type="component" value="Unassembled WGS sequence"/>
</dbReference>
<dbReference type="EMBL" id="ACWG01000021">
    <property type="protein sequence ID" value="EFV29931.1"/>
    <property type="molecule type" value="Genomic_DNA"/>
</dbReference>
<keyword evidence="2" id="KW-1003">Cell membrane</keyword>
<keyword evidence="5 6" id="KW-0472">Membrane</keyword>
<dbReference type="RefSeq" id="WP_004294072.1">
    <property type="nucleotide sequence ID" value="NZ_AKBX01000005.1"/>
</dbReference>
<feature type="transmembrane region" description="Helical" evidence="6">
    <location>
        <begin position="123"/>
        <end position="144"/>
    </location>
</feature>
<feature type="transmembrane region" description="Helical" evidence="6">
    <location>
        <begin position="240"/>
        <end position="261"/>
    </location>
</feature>